<gene>
    <name evidence="2" type="ORF">BpHYR1_023102</name>
</gene>
<keyword evidence="1" id="KW-0472">Membrane</keyword>
<keyword evidence="3" id="KW-1185">Reference proteome</keyword>
<evidence type="ECO:0000313" key="2">
    <source>
        <dbReference type="EMBL" id="RNA42342.1"/>
    </source>
</evidence>
<dbReference type="EMBL" id="REGN01000380">
    <property type="protein sequence ID" value="RNA42342.1"/>
    <property type="molecule type" value="Genomic_DNA"/>
</dbReference>
<keyword evidence="1" id="KW-0812">Transmembrane</keyword>
<dbReference type="AlphaFoldDB" id="A0A3M7T2T7"/>
<evidence type="ECO:0000256" key="1">
    <source>
        <dbReference type="SAM" id="Phobius"/>
    </source>
</evidence>
<feature type="transmembrane region" description="Helical" evidence="1">
    <location>
        <begin position="100"/>
        <end position="117"/>
    </location>
</feature>
<proteinExistence type="predicted"/>
<reference evidence="2 3" key="1">
    <citation type="journal article" date="2018" name="Sci. Rep.">
        <title>Genomic signatures of local adaptation to the degree of environmental predictability in rotifers.</title>
        <authorList>
            <person name="Franch-Gras L."/>
            <person name="Hahn C."/>
            <person name="Garcia-Roger E.M."/>
            <person name="Carmona M.J."/>
            <person name="Serra M."/>
            <person name="Gomez A."/>
        </authorList>
    </citation>
    <scope>NUCLEOTIDE SEQUENCE [LARGE SCALE GENOMIC DNA]</scope>
    <source>
        <strain evidence="2">HYR1</strain>
    </source>
</reference>
<protein>
    <submittedName>
        <fullName evidence="2">Uncharacterized protein</fullName>
    </submittedName>
</protein>
<accession>A0A3M7T2T7</accession>
<name>A0A3M7T2T7_BRAPC</name>
<evidence type="ECO:0000313" key="3">
    <source>
        <dbReference type="Proteomes" id="UP000276133"/>
    </source>
</evidence>
<organism evidence="2 3">
    <name type="scientific">Brachionus plicatilis</name>
    <name type="common">Marine rotifer</name>
    <name type="synonym">Brachionus muelleri</name>
    <dbReference type="NCBI Taxonomy" id="10195"/>
    <lineage>
        <taxon>Eukaryota</taxon>
        <taxon>Metazoa</taxon>
        <taxon>Spiralia</taxon>
        <taxon>Gnathifera</taxon>
        <taxon>Rotifera</taxon>
        <taxon>Eurotatoria</taxon>
        <taxon>Monogononta</taxon>
        <taxon>Pseudotrocha</taxon>
        <taxon>Ploima</taxon>
        <taxon>Brachionidae</taxon>
        <taxon>Brachionus</taxon>
    </lineage>
</organism>
<keyword evidence="1" id="KW-1133">Transmembrane helix</keyword>
<sequence>MTHILGDIRILCQHFSCILVTLQRLRLAKDKKLGKVITKQWGILFNIWGKNMSTSYFTTSFRLVSAWFSKIKSEYHERWNNWFMNDENLSLAMEILADRIPFLFFVSFLHYLFQYVISPIKRKY</sequence>
<comment type="caution">
    <text evidence="2">The sequence shown here is derived from an EMBL/GenBank/DDBJ whole genome shotgun (WGS) entry which is preliminary data.</text>
</comment>
<dbReference type="Proteomes" id="UP000276133">
    <property type="component" value="Unassembled WGS sequence"/>
</dbReference>